<gene>
    <name evidence="1" type="ORF">ACFOEX_07930</name>
</gene>
<proteinExistence type="predicted"/>
<organism evidence="1 2">
    <name type="scientific">Camelimonas abortus</name>
    <dbReference type="NCBI Taxonomy" id="1017184"/>
    <lineage>
        <taxon>Bacteria</taxon>
        <taxon>Pseudomonadati</taxon>
        <taxon>Pseudomonadota</taxon>
        <taxon>Alphaproteobacteria</taxon>
        <taxon>Hyphomicrobiales</taxon>
        <taxon>Chelatococcaceae</taxon>
        <taxon>Camelimonas</taxon>
    </lineage>
</organism>
<sequence length="205" mass="21071">MRVNLSRVARAFGGGGRHLPARGECDDAAAFAAPAAPSGRDGASGSLVSAFLAPQDADAIPDLTPDLRAWLAAPAGAASGDDCGPFCATLPPADSARARRPPPEFDRDALMQAVTGRLRAPAPPAAAPAFRVELDIAQGEICGDDARGLHLRLDPSYASCEPVYVAIGHEAARDLARRILARVGDGAAPFRTLPDGGGDTDGRDR</sequence>
<name>A0ABV7LEA8_9HYPH</name>
<reference evidence="2" key="1">
    <citation type="journal article" date="2019" name="Int. J. Syst. Evol. Microbiol.">
        <title>The Global Catalogue of Microorganisms (GCM) 10K type strain sequencing project: providing services to taxonomists for standard genome sequencing and annotation.</title>
        <authorList>
            <consortium name="The Broad Institute Genomics Platform"/>
            <consortium name="The Broad Institute Genome Sequencing Center for Infectious Disease"/>
            <person name="Wu L."/>
            <person name="Ma J."/>
        </authorList>
    </citation>
    <scope>NUCLEOTIDE SEQUENCE [LARGE SCALE GENOMIC DNA]</scope>
    <source>
        <strain evidence="2">CCM 7941</strain>
    </source>
</reference>
<evidence type="ECO:0000313" key="1">
    <source>
        <dbReference type="EMBL" id="MFC3266280.1"/>
    </source>
</evidence>
<dbReference type="EMBL" id="JBHRUV010000033">
    <property type="protein sequence ID" value="MFC3266280.1"/>
    <property type="molecule type" value="Genomic_DNA"/>
</dbReference>
<dbReference type="RefSeq" id="WP_376832270.1">
    <property type="nucleotide sequence ID" value="NZ_JBHLWR010000006.1"/>
</dbReference>
<accession>A0ABV7LEA8</accession>
<protein>
    <submittedName>
        <fullName evidence="1">Uncharacterized protein</fullName>
    </submittedName>
</protein>
<comment type="caution">
    <text evidence="1">The sequence shown here is derived from an EMBL/GenBank/DDBJ whole genome shotgun (WGS) entry which is preliminary data.</text>
</comment>
<evidence type="ECO:0000313" key="2">
    <source>
        <dbReference type="Proteomes" id="UP001595536"/>
    </source>
</evidence>
<keyword evidence="2" id="KW-1185">Reference proteome</keyword>
<dbReference type="Proteomes" id="UP001595536">
    <property type="component" value="Unassembled WGS sequence"/>
</dbReference>